<sequence>MLIPKTQITNKPGLENVTSKYHAKLTMVNSIKTNQSPRFIKKLDSSFLVFLLLIIKADNPAKKLNAGAQK</sequence>
<evidence type="ECO:0000313" key="2">
    <source>
        <dbReference type="Proteomes" id="UP001500433"/>
    </source>
</evidence>
<accession>A0ABP9FAD5</accession>
<proteinExistence type="predicted"/>
<name>A0ABP9FAD5_9FLAO</name>
<keyword evidence="2" id="KW-1185">Reference proteome</keyword>
<dbReference type="Proteomes" id="UP001500433">
    <property type="component" value="Unassembled WGS sequence"/>
</dbReference>
<organism evidence="1 2">
    <name type="scientific">Flaviramulus aquimarinus</name>
    <dbReference type="NCBI Taxonomy" id="1170456"/>
    <lineage>
        <taxon>Bacteria</taxon>
        <taxon>Pseudomonadati</taxon>
        <taxon>Bacteroidota</taxon>
        <taxon>Flavobacteriia</taxon>
        <taxon>Flavobacteriales</taxon>
        <taxon>Flavobacteriaceae</taxon>
        <taxon>Flaviramulus</taxon>
    </lineage>
</organism>
<reference evidence="2" key="1">
    <citation type="journal article" date="2019" name="Int. J. Syst. Evol. Microbiol.">
        <title>The Global Catalogue of Microorganisms (GCM) 10K type strain sequencing project: providing services to taxonomists for standard genome sequencing and annotation.</title>
        <authorList>
            <consortium name="The Broad Institute Genomics Platform"/>
            <consortium name="The Broad Institute Genome Sequencing Center for Infectious Disease"/>
            <person name="Wu L."/>
            <person name="Ma J."/>
        </authorList>
    </citation>
    <scope>NUCLEOTIDE SEQUENCE [LARGE SCALE GENOMIC DNA]</scope>
    <source>
        <strain evidence="2">JCM 18274</strain>
    </source>
</reference>
<dbReference type="EMBL" id="BAABJH010000005">
    <property type="protein sequence ID" value="GAA4897013.1"/>
    <property type="molecule type" value="Genomic_DNA"/>
</dbReference>
<comment type="caution">
    <text evidence="1">The sequence shown here is derived from an EMBL/GenBank/DDBJ whole genome shotgun (WGS) entry which is preliminary data.</text>
</comment>
<protein>
    <submittedName>
        <fullName evidence="1">Uncharacterized protein</fullName>
    </submittedName>
</protein>
<evidence type="ECO:0000313" key="1">
    <source>
        <dbReference type="EMBL" id="GAA4897013.1"/>
    </source>
</evidence>
<gene>
    <name evidence="1" type="ORF">GCM10023311_22220</name>
</gene>